<evidence type="ECO:0008006" key="6">
    <source>
        <dbReference type="Google" id="ProtNLM"/>
    </source>
</evidence>
<dbReference type="InterPro" id="IPR050490">
    <property type="entry name" value="Bact_solute-bd_prot1"/>
</dbReference>
<accession>A9KQL0</accession>
<dbReference type="OrthoDB" id="3235892at2"/>
<evidence type="ECO:0000313" key="5">
    <source>
        <dbReference type="Proteomes" id="UP000000370"/>
    </source>
</evidence>
<evidence type="ECO:0000256" key="1">
    <source>
        <dbReference type="ARBA" id="ARBA00022729"/>
    </source>
</evidence>
<feature type="chain" id="PRO_5039657602" description="Extracellular solute-binding protein family 1" evidence="3">
    <location>
        <begin position="19"/>
        <end position="595"/>
    </location>
</feature>
<organism evidence="4 5">
    <name type="scientific">Lachnoclostridium phytofermentans (strain ATCC 700394 / DSM 18823 / ISDg)</name>
    <name type="common">Clostridium phytofermentans</name>
    <dbReference type="NCBI Taxonomy" id="357809"/>
    <lineage>
        <taxon>Bacteria</taxon>
        <taxon>Bacillati</taxon>
        <taxon>Bacillota</taxon>
        <taxon>Clostridia</taxon>
        <taxon>Lachnospirales</taxon>
        <taxon>Lachnospiraceae</taxon>
    </lineage>
</organism>
<dbReference type="STRING" id="357809.Cphy_1549"/>
<feature type="compositionally biased region" description="Low complexity" evidence="2">
    <location>
        <begin position="45"/>
        <end position="54"/>
    </location>
</feature>
<dbReference type="eggNOG" id="COG1653">
    <property type="taxonomic scope" value="Bacteria"/>
</dbReference>
<dbReference type="PANTHER" id="PTHR43649">
    <property type="entry name" value="ARABINOSE-BINDING PROTEIN-RELATED"/>
    <property type="match status" value="1"/>
</dbReference>
<sequence length="595" mass="66585" precursor="true">MKLRKILALALASTMAFSLIGCGSKTTSNPSVTDTPTATQAPKSTDAPEATATPTPELTEAADLSDIIPKDTLTLNVYSQLANYEGIQIGWFADVILEKFNVKLNIINEGDGVFPTRMESGDLGDLVVFGNDGDQYKQAVDKGMLFDWEDEDLVKNYGPSIYKNMSAALEKNKKVSGGNTYGFGYNVALSGGNFGDFDYHPDLRWDLYQQIGSPAINTLEDYVDVLKKMKEVCPTSDSGKETYGASLFKDWDGNMAMFVKATATNFFGVDEFHFGFYNADDGSFQDCLADNGYYLRCLKFYNTLFQNGLLDPDSMTQGYSGCMEDYQDGGAFFCIFGWMAAPQFNTDEHIAEGKKMLPVAAKDQDTLVYGLNTNGGNRIWSIGANTKYPELCMAILNWLCTPEGFITSEYGPKDICWEYLPDGSVDLTEFGLQCRINQKTTMPAPYTGYWEDGCQQINNLTWDRNTEILGGVNGQTYNYLYWPRYLNLPVSDVDQSWRDATKSDSIREYLSKFNYSVAKAHTYSDSVRSDELDTIWNQVKECIKNGSWKAIYAKTDAEFDEIVNQMKTEAYNYGFQQCADWSANEATLRHAAENK</sequence>
<dbReference type="Proteomes" id="UP000000370">
    <property type="component" value="Chromosome"/>
</dbReference>
<name>A9KQL0_LACP7</name>
<dbReference type="Gene3D" id="3.40.190.10">
    <property type="entry name" value="Periplasmic binding protein-like II"/>
    <property type="match status" value="2"/>
</dbReference>
<dbReference type="KEGG" id="cpy:Cphy_1549"/>
<dbReference type="HOGENOM" id="CLU_033229_0_0_9"/>
<gene>
    <name evidence="4" type="ordered locus">Cphy_1549</name>
</gene>
<dbReference type="SUPFAM" id="SSF53850">
    <property type="entry name" value="Periplasmic binding protein-like II"/>
    <property type="match status" value="1"/>
</dbReference>
<keyword evidence="1 3" id="KW-0732">Signal</keyword>
<dbReference type="AlphaFoldDB" id="A9KQL0"/>
<feature type="region of interest" description="Disordered" evidence="2">
    <location>
        <begin position="28"/>
        <end position="54"/>
    </location>
</feature>
<reference evidence="5" key="1">
    <citation type="submission" date="2007-11" db="EMBL/GenBank/DDBJ databases">
        <title>Complete genome sequence of Clostridium phytofermentans ISDg.</title>
        <authorList>
            <person name="Leschine S.B."/>
            <person name="Warnick T.A."/>
            <person name="Blanchard J.L."/>
            <person name="Schnell D.J."/>
            <person name="Petit E.L."/>
            <person name="LaTouf W.G."/>
            <person name="Copeland A."/>
            <person name="Lucas S."/>
            <person name="Lapidus A."/>
            <person name="Barry K."/>
            <person name="Glavina del Rio T."/>
            <person name="Dalin E."/>
            <person name="Tice H."/>
            <person name="Pitluck S."/>
            <person name="Kiss H."/>
            <person name="Brettin T."/>
            <person name="Bruce D."/>
            <person name="Detter J.C."/>
            <person name="Han C."/>
            <person name="Kuske C."/>
            <person name="Schmutz J."/>
            <person name="Larimer F."/>
            <person name="Land M."/>
            <person name="Hauser L."/>
            <person name="Kyrpides N."/>
            <person name="Kim E.A."/>
            <person name="Richardson P."/>
        </authorList>
    </citation>
    <scope>NUCLEOTIDE SEQUENCE [LARGE SCALE GENOMIC DNA]</scope>
    <source>
        <strain evidence="5">ATCC 700394 / DSM 18823 / ISDg</strain>
    </source>
</reference>
<evidence type="ECO:0000256" key="2">
    <source>
        <dbReference type="SAM" id="MobiDB-lite"/>
    </source>
</evidence>
<proteinExistence type="predicted"/>
<dbReference type="PANTHER" id="PTHR43649:SF33">
    <property type="entry name" value="POLYGALACTURONAN_RHAMNOGALACTURONAN-BINDING PROTEIN YTCQ"/>
    <property type="match status" value="1"/>
</dbReference>
<dbReference type="EMBL" id="CP000885">
    <property type="protein sequence ID" value="ABX41923.1"/>
    <property type="molecule type" value="Genomic_DNA"/>
</dbReference>
<evidence type="ECO:0000313" key="4">
    <source>
        <dbReference type="EMBL" id="ABX41923.1"/>
    </source>
</evidence>
<feature type="compositionally biased region" description="Polar residues" evidence="2">
    <location>
        <begin position="28"/>
        <end position="43"/>
    </location>
</feature>
<evidence type="ECO:0000256" key="3">
    <source>
        <dbReference type="SAM" id="SignalP"/>
    </source>
</evidence>
<keyword evidence="5" id="KW-1185">Reference proteome</keyword>
<dbReference type="RefSeq" id="WP_012199577.1">
    <property type="nucleotide sequence ID" value="NC_010001.1"/>
</dbReference>
<feature type="signal peptide" evidence="3">
    <location>
        <begin position="1"/>
        <end position="18"/>
    </location>
</feature>
<dbReference type="PROSITE" id="PS51257">
    <property type="entry name" value="PROKAR_LIPOPROTEIN"/>
    <property type="match status" value="1"/>
</dbReference>
<protein>
    <recommendedName>
        <fullName evidence="6">Extracellular solute-binding protein family 1</fullName>
    </recommendedName>
</protein>